<dbReference type="OrthoDB" id="185373at2759"/>
<dbReference type="InterPro" id="IPR002885">
    <property type="entry name" value="PPR_rpt"/>
</dbReference>
<dbReference type="NCBIfam" id="TIGR00756">
    <property type="entry name" value="PPR"/>
    <property type="match status" value="4"/>
</dbReference>
<evidence type="ECO:0000256" key="1">
    <source>
        <dbReference type="ARBA" id="ARBA00022737"/>
    </source>
</evidence>
<feature type="repeat" description="PPR" evidence="3">
    <location>
        <begin position="76"/>
        <end position="111"/>
    </location>
</feature>
<dbReference type="Pfam" id="PF01535">
    <property type="entry name" value="PPR"/>
    <property type="match status" value="1"/>
</dbReference>
<comment type="similarity">
    <text evidence="2">Belongs to the PPR family. PCMP-E subfamily.</text>
</comment>
<comment type="caution">
    <text evidence="4">The sequence shown here is derived from an EMBL/GenBank/DDBJ whole genome shotgun (WGS) entry which is preliminary data.</text>
</comment>
<evidence type="ECO:0000256" key="2">
    <source>
        <dbReference type="ARBA" id="ARBA00061659"/>
    </source>
</evidence>
<dbReference type="PANTHER" id="PTHR24015">
    <property type="entry name" value="OS07G0578800 PROTEIN-RELATED"/>
    <property type="match status" value="1"/>
</dbReference>
<dbReference type="PROSITE" id="PS51375">
    <property type="entry name" value="PPR"/>
    <property type="match status" value="4"/>
</dbReference>
<reference evidence="4" key="1">
    <citation type="journal article" date="2023" name="Plant J.">
        <title>The genome of the king protea, Protea cynaroides.</title>
        <authorList>
            <person name="Chang J."/>
            <person name="Duong T.A."/>
            <person name="Schoeman C."/>
            <person name="Ma X."/>
            <person name="Roodt D."/>
            <person name="Barker N."/>
            <person name="Li Z."/>
            <person name="Van de Peer Y."/>
            <person name="Mizrachi E."/>
        </authorList>
    </citation>
    <scope>NUCLEOTIDE SEQUENCE</scope>
    <source>
        <tissue evidence="4">Young leaves</tissue>
    </source>
</reference>
<dbReference type="GO" id="GO:0009451">
    <property type="term" value="P:RNA modification"/>
    <property type="evidence" value="ECO:0007669"/>
    <property type="project" value="InterPro"/>
</dbReference>
<dbReference type="FunFam" id="1.25.40.10:FF:000285">
    <property type="entry name" value="Pentatricopeptide repeat-containing protein, chloroplastic"/>
    <property type="match status" value="1"/>
</dbReference>
<evidence type="ECO:0008006" key="6">
    <source>
        <dbReference type="Google" id="ProtNLM"/>
    </source>
</evidence>
<dbReference type="Gene3D" id="1.25.40.10">
    <property type="entry name" value="Tetratricopeptide repeat domain"/>
    <property type="match status" value="4"/>
</dbReference>
<dbReference type="EMBL" id="JAMYWD010000010">
    <property type="protein sequence ID" value="KAJ4958197.1"/>
    <property type="molecule type" value="Genomic_DNA"/>
</dbReference>
<keyword evidence="5" id="KW-1185">Reference proteome</keyword>
<dbReference type="GO" id="GO:0005739">
    <property type="term" value="C:mitochondrion"/>
    <property type="evidence" value="ECO:0007669"/>
    <property type="project" value="UniProtKB-ARBA"/>
</dbReference>
<dbReference type="InterPro" id="IPR011990">
    <property type="entry name" value="TPR-like_helical_dom_sf"/>
</dbReference>
<dbReference type="GO" id="GO:0003723">
    <property type="term" value="F:RNA binding"/>
    <property type="evidence" value="ECO:0007669"/>
    <property type="project" value="InterPro"/>
</dbReference>
<dbReference type="Pfam" id="PF13041">
    <property type="entry name" value="PPR_2"/>
    <property type="match status" value="3"/>
</dbReference>
<feature type="repeat" description="PPR" evidence="3">
    <location>
        <begin position="429"/>
        <end position="463"/>
    </location>
</feature>
<feature type="repeat" description="PPR" evidence="3">
    <location>
        <begin position="175"/>
        <end position="209"/>
    </location>
</feature>
<evidence type="ECO:0000313" key="5">
    <source>
        <dbReference type="Proteomes" id="UP001141806"/>
    </source>
</evidence>
<evidence type="ECO:0000313" key="4">
    <source>
        <dbReference type="EMBL" id="KAJ4958197.1"/>
    </source>
</evidence>
<accession>A0A9Q0H601</accession>
<dbReference type="Proteomes" id="UP001141806">
    <property type="component" value="Unassembled WGS sequence"/>
</dbReference>
<proteinExistence type="inferred from homology"/>
<dbReference type="InterPro" id="IPR046960">
    <property type="entry name" value="PPR_At4g14850-like_plant"/>
</dbReference>
<evidence type="ECO:0000256" key="3">
    <source>
        <dbReference type="PROSITE-ProRule" id="PRU00708"/>
    </source>
</evidence>
<feature type="repeat" description="PPR" evidence="3">
    <location>
        <begin position="328"/>
        <end position="362"/>
    </location>
</feature>
<keyword evidence="1" id="KW-0677">Repeat</keyword>
<protein>
    <recommendedName>
        <fullName evidence="6">Pentatricopeptide repeat-containing protein</fullName>
    </recommendedName>
</protein>
<sequence length="615" mass="68442">MIHSGEKPNQFTFSVVIRACTALTYIELGLQIHGLIIHHGLEKDEFAGSSLVDMYFKFGGFLDDACHIFNGLFGRDAVTWNVMISGFAQVGDSIEVCRLFSKMQVIDGLKPNDFTFTSLLKCCCCLREVEQIHGLVLKFGTESDVVVGSALVDRYGKCGNMGSVRKVLDAMAGKDGFVWSSVISGYARNDCGEEAVVLFRDMCRQGLKPDQHALSSALKACLEIREIGTGMQIHTQMIKNGYEGSTACIKLYRELRQTAKPDEATVIAVLKSCRSQTDLTLGLQIHADIVKFNLSCETLVGNGVINMYSKCKVVDDARKAFDTMVYKDEGTWNSIIGSYVQNGVALEALKLCKEMLTVGIFLSRFSLPLCITASSALAVLDLGKQFHSSVIKFGFDRDFYVGSSVIDMYAKCGNIEDSIKVFHELRHLNVVIFNALISGFAQHGRALEAMEAFKDMEKMNIIPNKITFLAVLSACSHVGFVEESMLIFNLMCQSYGIEPEQEHYSCLIDTFGRAGRLEEASQLLQNSIGVSAWRTLLSRKMGRSYGYEAENGKYWSPKGSRKQLVDNQRSCSLSSSPGRKQCKEVMSKESLSYLEIWTHVILQQKWRSTSYCCKE</sequence>
<gene>
    <name evidence="4" type="ORF">NE237_025308</name>
</gene>
<dbReference type="Pfam" id="PF12854">
    <property type="entry name" value="PPR_1"/>
    <property type="match status" value="1"/>
</dbReference>
<dbReference type="FunFam" id="1.25.40.10:FF:000242">
    <property type="entry name" value="Pentatricopeptide repeat-containing protein"/>
    <property type="match status" value="1"/>
</dbReference>
<name>A0A9Q0H601_9MAGN</name>
<dbReference type="AlphaFoldDB" id="A0A9Q0H601"/>
<dbReference type="FunFam" id="1.25.40.10:FF:000205">
    <property type="entry name" value="Pentatricopeptide repeat-containing protein, mitochondrial"/>
    <property type="match status" value="1"/>
</dbReference>
<organism evidence="4 5">
    <name type="scientific">Protea cynaroides</name>
    <dbReference type="NCBI Taxonomy" id="273540"/>
    <lineage>
        <taxon>Eukaryota</taxon>
        <taxon>Viridiplantae</taxon>
        <taxon>Streptophyta</taxon>
        <taxon>Embryophyta</taxon>
        <taxon>Tracheophyta</taxon>
        <taxon>Spermatophyta</taxon>
        <taxon>Magnoliopsida</taxon>
        <taxon>Proteales</taxon>
        <taxon>Proteaceae</taxon>
        <taxon>Protea</taxon>
    </lineage>
</organism>